<dbReference type="Pfam" id="PF13426">
    <property type="entry name" value="PAS_9"/>
    <property type="match status" value="2"/>
</dbReference>
<dbReference type="InterPro" id="IPR001610">
    <property type="entry name" value="PAC"/>
</dbReference>
<keyword evidence="15" id="KW-0843">Virulence</keyword>
<feature type="region of interest" description="Disordered" evidence="17">
    <location>
        <begin position="1100"/>
        <end position="1125"/>
    </location>
</feature>
<dbReference type="Gene3D" id="2.10.70.100">
    <property type="match status" value="1"/>
</dbReference>
<keyword evidence="9" id="KW-0808">Transferase</keyword>
<dbReference type="PROSITE" id="PS50885">
    <property type="entry name" value="HAMP"/>
    <property type="match status" value="1"/>
</dbReference>
<feature type="domain" description="PAS" evidence="19">
    <location>
        <begin position="770"/>
        <end position="815"/>
    </location>
</feature>
<dbReference type="InterPro" id="IPR000700">
    <property type="entry name" value="PAS-assoc_C"/>
</dbReference>
<proteinExistence type="predicted"/>
<dbReference type="InterPro" id="IPR011102">
    <property type="entry name" value="Sig_transdc_His_kinase_HWE"/>
</dbReference>
<keyword evidence="14" id="KW-0157">Chromophore</keyword>
<dbReference type="GO" id="GO:0004673">
    <property type="term" value="F:protein histidine kinase activity"/>
    <property type="evidence" value="ECO:0007669"/>
    <property type="project" value="UniProtKB-EC"/>
</dbReference>
<keyword evidence="12" id="KW-0418">Kinase</keyword>
<dbReference type="FunFam" id="3.30.450.20:FF:000155">
    <property type="entry name" value="Sensor histidine kinase TodS"/>
    <property type="match status" value="1"/>
</dbReference>
<dbReference type="NCBIfam" id="TIGR00229">
    <property type="entry name" value="sensory_box"/>
    <property type="match status" value="4"/>
</dbReference>
<dbReference type="CDD" id="cd00130">
    <property type="entry name" value="PAS"/>
    <property type="match status" value="4"/>
</dbReference>
<evidence type="ECO:0000256" key="3">
    <source>
        <dbReference type="ARBA" id="ARBA00012438"/>
    </source>
</evidence>
<dbReference type="PANTHER" id="PTHR41523:SF8">
    <property type="entry name" value="ETHYLENE RESPONSE SENSOR PROTEIN"/>
    <property type="match status" value="1"/>
</dbReference>
<evidence type="ECO:0000313" key="23">
    <source>
        <dbReference type="Proteomes" id="UP001139311"/>
    </source>
</evidence>
<dbReference type="SMART" id="SM00091">
    <property type="entry name" value="PAS"/>
    <property type="match status" value="3"/>
</dbReference>
<evidence type="ECO:0000256" key="4">
    <source>
        <dbReference type="ARBA" id="ARBA00022543"/>
    </source>
</evidence>
<evidence type="ECO:0000256" key="16">
    <source>
        <dbReference type="ARBA" id="ARBA00023170"/>
    </source>
</evidence>
<evidence type="ECO:0000256" key="2">
    <source>
        <dbReference type="ARBA" id="ARBA00004370"/>
    </source>
</evidence>
<feature type="domain" description="PAC" evidence="20">
    <location>
        <begin position="846"/>
        <end position="898"/>
    </location>
</feature>
<evidence type="ECO:0000256" key="6">
    <source>
        <dbReference type="ARBA" id="ARBA00022606"/>
    </source>
</evidence>
<dbReference type="EC" id="2.7.13.3" evidence="3"/>
<dbReference type="Pfam" id="PF07536">
    <property type="entry name" value="HWE_HK"/>
    <property type="match status" value="1"/>
</dbReference>
<dbReference type="Gene3D" id="3.30.450.20">
    <property type="entry name" value="PAS domain"/>
    <property type="match status" value="4"/>
</dbReference>
<keyword evidence="13" id="KW-0067">ATP-binding</keyword>
<dbReference type="GO" id="GO:0009881">
    <property type="term" value="F:photoreceptor activity"/>
    <property type="evidence" value="ECO:0007669"/>
    <property type="project" value="UniProtKB-KW"/>
</dbReference>
<comment type="catalytic activity">
    <reaction evidence="1">
        <text>ATP + protein L-histidine = ADP + protein N-phospho-L-histidine.</text>
        <dbReference type="EC" id="2.7.13.3"/>
    </reaction>
</comment>
<dbReference type="GO" id="GO:0005524">
    <property type="term" value="F:ATP binding"/>
    <property type="evidence" value="ECO:0007669"/>
    <property type="project" value="UniProtKB-KW"/>
</dbReference>
<evidence type="ECO:0000256" key="8">
    <source>
        <dbReference type="ARBA" id="ARBA00022643"/>
    </source>
</evidence>
<feature type="domain" description="PAC" evidence="20">
    <location>
        <begin position="460"/>
        <end position="512"/>
    </location>
</feature>
<dbReference type="SMART" id="SM00911">
    <property type="entry name" value="HWE_HK"/>
    <property type="match status" value="1"/>
</dbReference>
<evidence type="ECO:0000256" key="18">
    <source>
        <dbReference type="SAM" id="Phobius"/>
    </source>
</evidence>
<comment type="subcellular location">
    <subcellularLocation>
        <location evidence="2">Membrane</location>
    </subcellularLocation>
</comment>
<keyword evidence="23" id="KW-1185">Reference proteome</keyword>
<organism evidence="22 23">
    <name type="scientific">Roseicella aerolata</name>
    <dbReference type="NCBI Taxonomy" id="2883479"/>
    <lineage>
        <taxon>Bacteria</taxon>
        <taxon>Pseudomonadati</taxon>
        <taxon>Pseudomonadota</taxon>
        <taxon>Alphaproteobacteria</taxon>
        <taxon>Acetobacterales</taxon>
        <taxon>Roseomonadaceae</taxon>
        <taxon>Roseicella</taxon>
    </lineage>
</organism>
<dbReference type="InterPro" id="IPR013656">
    <property type="entry name" value="PAS_4"/>
</dbReference>
<dbReference type="SUPFAM" id="SSF55785">
    <property type="entry name" value="PYP-like sensor domain (PAS domain)"/>
    <property type="match status" value="4"/>
</dbReference>
<sequence length="1125" mass="119520">MLRQPARRRAPGLRLHVVALVLAALVPALVAGGTAVWLAVDAYQDAYTARLRDTARGLALAVDAEILGRIEALSAFAASPAFGDGAVIVDFAAAHLHAGRVAAATGMRIAVGDAEGRFLLHHQVPPGAALPETGTAGDVLREAVAEAQPVVSRLMTGPLVRRPVVALAVPVLRADGALPVLSVGGSLDPERFDALLAAQGLERGAFAVLVDAEGTIIGRSDGRFRGVTLPQEIVALIAANHGGVIRRVGLDGQDRLFAIAALRIVPGWTVEVSVPYAAYRDSWARPLLGMTGGIALALALAGALSLLLARRLLRPVARLAEHARAIALEPEGPHGTAADLPPAPVAELDSLRRGFAAAEAALEHRRQAERQAFATLAEKEAMLASAQQLTGVGGWTLELTDPADLDSCPLRWTEETYRIFGLRPGSATIAVARVFEAIPVGDHARLRTALEAALRDGAPYRVEHRIIRPDGTVRLVEELASPECDAAGRVRRVFGACQDVTERRMAEAALADNAERLRDLLATLDLAAFMARDPDGTIRFWSAGCERLYGWSAAEALGRNVRDLLGTVFPVPPEEIEAVLAREGEWMGELRHRRRDGEQVVVAARMALRRDAAGRPVAVAESVADVTAMREAQEALAEGEARLRSVVDTALDAIVVAAEDGRIVFANRATARMFGHPGPEALVGRDLGILMPAAEAARHPARLAAMGRDLGVTARYMAPGRGLLARRADGSEFPIEASVAGFEAGGRRFVTGILRDVTERVASEVALRDSEAMLRRVLDNLFVFVGVLAPDGTVLDANRAPLEAAGLTLEEVRGRPFWEAYWWSHDPAVQARLRDACAHAAAGEADRFDVEVRMAGDSRMAIDFQIAPLRDAAGRITHLIPSAVDITARKRSEEAKLLLAREVDHRAKNALAVVQSVLMLTRTEDPAAFKQAVTGRIAAMARAHTLLARERWHGADLRAVLAEELAAYRGAGGLDSAVQLDGPQVGLAPDAVQPVAMVIHELATNAAKYGALSVADGRVSVTWSRDAASGGLELVWREQGGPPVAAPPARRGFGTSLIESTVMRQLQGRLDMVWAEEGLCCVLGLPARLVVWRGPAWGRTAGRGPGGEAAGRPADQSGARGLSPR</sequence>
<name>A0A9X1IBW9_9PROT</name>
<dbReference type="InterPro" id="IPR013655">
    <property type="entry name" value="PAS_fold_3"/>
</dbReference>
<reference evidence="22" key="1">
    <citation type="submission" date="2021-10" db="EMBL/GenBank/DDBJ databases">
        <title>Roseicella aerolatum sp. nov., isolated from aerosols of e-waste dismantling site.</title>
        <authorList>
            <person name="Qin T."/>
        </authorList>
    </citation>
    <scope>NUCLEOTIDE SEQUENCE</scope>
    <source>
        <strain evidence="22">GB24</strain>
    </source>
</reference>
<keyword evidence="7" id="KW-0285">Flavoprotein</keyword>
<dbReference type="EMBL" id="JAJAQI010000002">
    <property type="protein sequence ID" value="MCB4820513.1"/>
    <property type="molecule type" value="Genomic_DNA"/>
</dbReference>
<keyword evidence="18" id="KW-1133">Transmembrane helix</keyword>
<feature type="domain" description="PAS" evidence="19">
    <location>
        <begin position="639"/>
        <end position="682"/>
    </location>
</feature>
<evidence type="ECO:0000256" key="14">
    <source>
        <dbReference type="ARBA" id="ARBA00022991"/>
    </source>
</evidence>
<dbReference type="GO" id="GO:0016020">
    <property type="term" value="C:membrane"/>
    <property type="evidence" value="ECO:0007669"/>
    <property type="project" value="UniProtKB-SubCell"/>
</dbReference>
<keyword evidence="8" id="KW-0288">FMN</keyword>
<dbReference type="InterPro" id="IPR036890">
    <property type="entry name" value="HATPase_C_sf"/>
</dbReference>
<dbReference type="CDD" id="cd18774">
    <property type="entry name" value="PDC2_HK_sensor"/>
    <property type="match status" value="1"/>
</dbReference>
<gene>
    <name evidence="22" type="ORF">LHA35_02045</name>
</gene>
<dbReference type="InterPro" id="IPR000014">
    <property type="entry name" value="PAS"/>
</dbReference>
<keyword evidence="16" id="KW-0675">Receptor</keyword>
<keyword evidence="5" id="KW-0597">Phosphoprotein</keyword>
<dbReference type="GO" id="GO:0007165">
    <property type="term" value="P:signal transduction"/>
    <property type="evidence" value="ECO:0007669"/>
    <property type="project" value="InterPro"/>
</dbReference>
<feature type="transmembrane region" description="Helical" evidence="18">
    <location>
        <begin position="287"/>
        <end position="309"/>
    </location>
</feature>
<keyword evidence="4" id="KW-0600">Photoreceptor protein</keyword>
<evidence type="ECO:0000256" key="10">
    <source>
        <dbReference type="ARBA" id="ARBA00022737"/>
    </source>
</evidence>
<evidence type="ECO:0000256" key="7">
    <source>
        <dbReference type="ARBA" id="ARBA00022630"/>
    </source>
</evidence>
<protein>
    <recommendedName>
        <fullName evidence="3">histidine kinase</fullName>
        <ecNumber evidence="3">2.7.13.3</ecNumber>
    </recommendedName>
</protein>
<evidence type="ECO:0000259" key="19">
    <source>
        <dbReference type="PROSITE" id="PS50112"/>
    </source>
</evidence>
<evidence type="ECO:0000259" key="21">
    <source>
        <dbReference type="PROSITE" id="PS50885"/>
    </source>
</evidence>
<keyword evidence="18" id="KW-0812">Transmembrane</keyword>
<dbReference type="Pfam" id="PF08447">
    <property type="entry name" value="PAS_3"/>
    <property type="match status" value="1"/>
</dbReference>
<evidence type="ECO:0000256" key="12">
    <source>
        <dbReference type="ARBA" id="ARBA00022777"/>
    </source>
</evidence>
<evidence type="ECO:0000256" key="11">
    <source>
        <dbReference type="ARBA" id="ARBA00022741"/>
    </source>
</evidence>
<dbReference type="CDD" id="cd18773">
    <property type="entry name" value="PDC1_HK_sensor"/>
    <property type="match status" value="1"/>
</dbReference>
<dbReference type="Pfam" id="PF08448">
    <property type="entry name" value="PAS_4"/>
    <property type="match status" value="1"/>
</dbReference>
<evidence type="ECO:0000259" key="20">
    <source>
        <dbReference type="PROSITE" id="PS50113"/>
    </source>
</evidence>
<accession>A0A9X1IBW9</accession>
<keyword evidence="18" id="KW-0472">Membrane</keyword>
<dbReference type="Gene3D" id="3.30.565.10">
    <property type="entry name" value="Histidine kinase-like ATPase, C-terminal domain"/>
    <property type="match status" value="1"/>
</dbReference>
<dbReference type="RefSeq" id="WP_226603831.1">
    <property type="nucleotide sequence ID" value="NZ_JAJAQI010000002.1"/>
</dbReference>
<dbReference type="PROSITE" id="PS50113">
    <property type="entry name" value="PAC"/>
    <property type="match status" value="3"/>
</dbReference>
<comment type="caution">
    <text evidence="22">The sequence shown here is derived from an EMBL/GenBank/DDBJ whole genome shotgun (WGS) entry which is preliminary data.</text>
</comment>
<keyword evidence="6" id="KW-0716">Sensory transduction</keyword>
<dbReference type="InterPro" id="IPR035965">
    <property type="entry name" value="PAS-like_dom_sf"/>
</dbReference>
<dbReference type="SMART" id="SM00086">
    <property type="entry name" value="PAC"/>
    <property type="match status" value="4"/>
</dbReference>
<evidence type="ECO:0000256" key="5">
    <source>
        <dbReference type="ARBA" id="ARBA00022553"/>
    </source>
</evidence>
<evidence type="ECO:0000313" key="22">
    <source>
        <dbReference type="EMBL" id="MCB4820513.1"/>
    </source>
</evidence>
<dbReference type="Proteomes" id="UP001139311">
    <property type="component" value="Unassembled WGS sequence"/>
</dbReference>
<dbReference type="PANTHER" id="PTHR41523">
    <property type="entry name" value="TWO-COMPONENT SYSTEM SENSOR PROTEIN"/>
    <property type="match status" value="1"/>
</dbReference>
<evidence type="ECO:0000256" key="9">
    <source>
        <dbReference type="ARBA" id="ARBA00022679"/>
    </source>
</evidence>
<keyword evidence="11" id="KW-0547">Nucleotide-binding</keyword>
<evidence type="ECO:0000256" key="15">
    <source>
        <dbReference type="ARBA" id="ARBA00023026"/>
    </source>
</evidence>
<evidence type="ECO:0000256" key="17">
    <source>
        <dbReference type="SAM" id="MobiDB-lite"/>
    </source>
</evidence>
<feature type="domain" description="PAS" evidence="19">
    <location>
        <begin position="513"/>
        <end position="565"/>
    </location>
</feature>
<evidence type="ECO:0000256" key="13">
    <source>
        <dbReference type="ARBA" id="ARBA00022840"/>
    </source>
</evidence>
<dbReference type="AlphaFoldDB" id="A0A9X1IBW9"/>
<keyword evidence="10" id="KW-0677">Repeat</keyword>
<feature type="domain" description="PAC" evidence="20">
    <location>
        <begin position="586"/>
        <end position="638"/>
    </location>
</feature>
<evidence type="ECO:0000256" key="1">
    <source>
        <dbReference type="ARBA" id="ARBA00000085"/>
    </source>
</evidence>
<dbReference type="PROSITE" id="PS50112">
    <property type="entry name" value="PAS"/>
    <property type="match status" value="3"/>
</dbReference>
<dbReference type="InterPro" id="IPR003660">
    <property type="entry name" value="HAMP_dom"/>
</dbReference>
<feature type="domain" description="HAMP" evidence="21">
    <location>
        <begin position="310"/>
        <end position="367"/>
    </location>
</feature>